<keyword evidence="4 8" id="KW-0812">Transmembrane</keyword>
<dbReference type="AlphaFoldDB" id="A0A851HXR6"/>
<evidence type="ECO:0000256" key="5">
    <source>
        <dbReference type="ARBA" id="ARBA00023077"/>
    </source>
</evidence>
<keyword evidence="10" id="KW-0675">Receptor</keyword>
<keyword evidence="11" id="KW-1185">Reference proteome</keyword>
<dbReference type="InterPro" id="IPR039426">
    <property type="entry name" value="TonB-dep_rcpt-like"/>
</dbReference>
<evidence type="ECO:0000256" key="7">
    <source>
        <dbReference type="ARBA" id="ARBA00023237"/>
    </source>
</evidence>
<dbReference type="EMBL" id="JABEVQ010000004">
    <property type="protein sequence ID" value="NWN91735.1"/>
    <property type="molecule type" value="Genomic_DNA"/>
</dbReference>
<evidence type="ECO:0000256" key="1">
    <source>
        <dbReference type="ARBA" id="ARBA00004571"/>
    </source>
</evidence>
<keyword evidence="7 8" id="KW-0998">Cell outer membrane</keyword>
<protein>
    <submittedName>
        <fullName evidence="10">TonB-dependent receptor</fullName>
    </submittedName>
</protein>
<dbReference type="GO" id="GO:0009279">
    <property type="term" value="C:cell outer membrane"/>
    <property type="evidence" value="ECO:0007669"/>
    <property type="project" value="UniProtKB-SubCell"/>
</dbReference>
<dbReference type="GO" id="GO:0015344">
    <property type="term" value="F:siderophore uptake transmembrane transporter activity"/>
    <property type="evidence" value="ECO:0007669"/>
    <property type="project" value="TreeGrafter"/>
</dbReference>
<keyword evidence="2 8" id="KW-0813">Transport</keyword>
<dbReference type="InterPro" id="IPR000531">
    <property type="entry name" value="Beta-barrel_TonB"/>
</dbReference>
<feature type="domain" description="TonB-dependent receptor-like beta-barrel" evidence="9">
    <location>
        <begin position="3"/>
        <end position="108"/>
    </location>
</feature>
<dbReference type="PANTHER" id="PTHR32552">
    <property type="entry name" value="FERRICHROME IRON RECEPTOR-RELATED"/>
    <property type="match status" value="1"/>
</dbReference>
<dbReference type="PROSITE" id="PS52016">
    <property type="entry name" value="TONB_DEPENDENT_REC_3"/>
    <property type="match status" value="1"/>
</dbReference>
<evidence type="ECO:0000313" key="10">
    <source>
        <dbReference type="EMBL" id="NWN91735.1"/>
    </source>
</evidence>
<dbReference type="Pfam" id="PF00593">
    <property type="entry name" value="TonB_dep_Rec_b-barrel"/>
    <property type="match status" value="1"/>
</dbReference>
<dbReference type="SUPFAM" id="SSF56935">
    <property type="entry name" value="Porins"/>
    <property type="match status" value="1"/>
</dbReference>
<keyword evidence="3 8" id="KW-1134">Transmembrane beta strand</keyword>
<name>A0A851HXR6_9GAMM</name>
<evidence type="ECO:0000256" key="6">
    <source>
        <dbReference type="ARBA" id="ARBA00023136"/>
    </source>
</evidence>
<keyword evidence="6 8" id="KW-0472">Membrane</keyword>
<evidence type="ECO:0000313" key="11">
    <source>
        <dbReference type="Proteomes" id="UP000536442"/>
    </source>
</evidence>
<evidence type="ECO:0000256" key="4">
    <source>
        <dbReference type="ARBA" id="ARBA00022692"/>
    </source>
</evidence>
<dbReference type="Gene3D" id="2.40.170.20">
    <property type="entry name" value="TonB-dependent receptor, beta-barrel domain"/>
    <property type="match status" value="1"/>
</dbReference>
<comment type="similarity">
    <text evidence="8">Belongs to the TonB-dependent receptor family.</text>
</comment>
<evidence type="ECO:0000256" key="3">
    <source>
        <dbReference type="ARBA" id="ARBA00022452"/>
    </source>
</evidence>
<gene>
    <name evidence="10" type="ORF">HLV39_09550</name>
</gene>
<evidence type="ECO:0000256" key="2">
    <source>
        <dbReference type="ARBA" id="ARBA00022448"/>
    </source>
</evidence>
<comment type="subcellular location">
    <subcellularLocation>
        <location evidence="1 8">Cell outer membrane</location>
        <topology evidence="1 8">Multi-pass membrane protein</topology>
    </subcellularLocation>
</comment>
<dbReference type="InterPro" id="IPR036942">
    <property type="entry name" value="Beta-barrel_TonB_sf"/>
</dbReference>
<evidence type="ECO:0000259" key="9">
    <source>
        <dbReference type="Pfam" id="PF00593"/>
    </source>
</evidence>
<reference evidence="10 11" key="1">
    <citation type="submission" date="2020-03" db="EMBL/GenBank/DDBJ databases">
        <title>Metagenomic, metatranscriptomic, and metabolomic analyses revealed the key microbes and metabolic features during the fermentation of ganjang, Korean traditional soy sauce.</title>
        <authorList>
            <person name="Chun B.H."/>
            <person name="Jeon C.O."/>
        </authorList>
    </citation>
    <scope>NUCLEOTIDE SEQUENCE [LARGE SCALE GENOMIC DNA]</scope>
    <source>
        <strain evidence="10 11">KG14</strain>
    </source>
</reference>
<comment type="caution">
    <text evidence="10">The sequence shown here is derived from an EMBL/GenBank/DDBJ whole genome shotgun (WGS) entry which is preliminary data.</text>
</comment>
<proteinExistence type="inferred from homology"/>
<dbReference type="PANTHER" id="PTHR32552:SF82">
    <property type="entry name" value="FCUA PROTEIN"/>
    <property type="match status" value="1"/>
</dbReference>
<dbReference type="Proteomes" id="UP000536442">
    <property type="component" value="Unassembled WGS sequence"/>
</dbReference>
<evidence type="ECO:0000256" key="8">
    <source>
        <dbReference type="PROSITE-ProRule" id="PRU01360"/>
    </source>
</evidence>
<sequence length="136" mass="15295">MDHATLQGVELAVQQQFERVDVDFSYTYLDAEDNHGDDLNGVSRHEASLKTNWLASAVMDVFTRVKYRSKVKGELGDNDVSDAYAMLDLGMRYSLPRDLDFKLGLNNVTDRAISSPDTYGEVLQGRTYYAGLNYAL</sequence>
<organism evidence="10 11">
    <name type="scientific">Marinobacter adhaerens</name>
    <dbReference type="NCBI Taxonomy" id="1033846"/>
    <lineage>
        <taxon>Bacteria</taxon>
        <taxon>Pseudomonadati</taxon>
        <taxon>Pseudomonadota</taxon>
        <taxon>Gammaproteobacteria</taxon>
        <taxon>Pseudomonadales</taxon>
        <taxon>Marinobacteraceae</taxon>
        <taxon>Marinobacter</taxon>
    </lineage>
</organism>
<keyword evidence="5" id="KW-0798">TonB box</keyword>
<accession>A0A851HXR6</accession>